<proteinExistence type="predicted"/>
<keyword evidence="2" id="KW-1185">Reference proteome</keyword>
<dbReference type="AlphaFoldDB" id="A0A8J5SBZ3"/>
<evidence type="ECO:0000313" key="2">
    <source>
        <dbReference type="Proteomes" id="UP000729402"/>
    </source>
</evidence>
<comment type="caution">
    <text evidence="1">The sequence shown here is derived from an EMBL/GenBank/DDBJ whole genome shotgun (WGS) entry which is preliminary data.</text>
</comment>
<protein>
    <submittedName>
        <fullName evidence="1">Uncharacterized protein</fullName>
    </submittedName>
</protein>
<dbReference type="Proteomes" id="UP000729402">
    <property type="component" value="Unassembled WGS sequence"/>
</dbReference>
<reference evidence="1" key="1">
    <citation type="journal article" date="2021" name="bioRxiv">
        <title>Whole Genome Assembly and Annotation of Northern Wild Rice, Zizania palustris L., Supports a Whole Genome Duplication in the Zizania Genus.</title>
        <authorList>
            <person name="Haas M."/>
            <person name="Kono T."/>
            <person name="Macchietto M."/>
            <person name="Millas R."/>
            <person name="McGilp L."/>
            <person name="Shao M."/>
            <person name="Duquette J."/>
            <person name="Hirsch C.N."/>
            <person name="Kimball J."/>
        </authorList>
    </citation>
    <scope>NUCLEOTIDE SEQUENCE</scope>
    <source>
        <tissue evidence="1">Fresh leaf tissue</tissue>
    </source>
</reference>
<accession>A0A8J5SBZ3</accession>
<gene>
    <name evidence="1" type="ORF">GUJ93_ZPchr0006g42476</name>
</gene>
<name>A0A8J5SBZ3_ZIZPA</name>
<sequence>MYVWTSWRRCSNSNAHRLLHVDIVVFVDWITGERPNASCARRFSPNLISLPMHESINYLGEINPIRKRHQPD</sequence>
<evidence type="ECO:0000313" key="1">
    <source>
        <dbReference type="EMBL" id="KAG8072896.1"/>
    </source>
</evidence>
<organism evidence="1 2">
    <name type="scientific">Zizania palustris</name>
    <name type="common">Northern wild rice</name>
    <dbReference type="NCBI Taxonomy" id="103762"/>
    <lineage>
        <taxon>Eukaryota</taxon>
        <taxon>Viridiplantae</taxon>
        <taxon>Streptophyta</taxon>
        <taxon>Embryophyta</taxon>
        <taxon>Tracheophyta</taxon>
        <taxon>Spermatophyta</taxon>
        <taxon>Magnoliopsida</taxon>
        <taxon>Liliopsida</taxon>
        <taxon>Poales</taxon>
        <taxon>Poaceae</taxon>
        <taxon>BOP clade</taxon>
        <taxon>Oryzoideae</taxon>
        <taxon>Oryzeae</taxon>
        <taxon>Zizaniinae</taxon>
        <taxon>Zizania</taxon>
    </lineage>
</organism>
<reference evidence="1" key="2">
    <citation type="submission" date="2021-02" db="EMBL/GenBank/DDBJ databases">
        <authorList>
            <person name="Kimball J.A."/>
            <person name="Haas M.W."/>
            <person name="Macchietto M."/>
            <person name="Kono T."/>
            <person name="Duquette J."/>
            <person name="Shao M."/>
        </authorList>
    </citation>
    <scope>NUCLEOTIDE SEQUENCE</scope>
    <source>
        <tissue evidence="1">Fresh leaf tissue</tissue>
    </source>
</reference>
<dbReference type="EMBL" id="JAAALK010000283">
    <property type="protein sequence ID" value="KAG8072896.1"/>
    <property type="molecule type" value="Genomic_DNA"/>
</dbReference>